<evidence type="ECO:0000256" key="14">
    <source>
        <dbReference type="ARBA" id="ARBA00073539"/>
    </source>
</evidence>
<evidence type="ECO:0000256" key="7">
    <source>
        <dbReference type="ARBA" id="ARBA00022737"/>
    </source>
</evidence>
<feature type="signal peptide" evidence="17">
    <location>
        <begin position="1"/>
        <end position="18"/>
    </location>
</feature>
<evidence type="ECO:0000259" key="18">
    <source>
        <dbReference type="PROSITE" id="PS51720"/>
    </source>
</evidence>
<keyword evidence="19" id="KW-1185">Reference proteome</keyword>
<feature type="compositionally biased region" description="Polar residues" evidence="16">
    <location>
        <begin position="246"/>
        <end position="256"/>
    </location>
</feature>
<evidence type="ECO:0000256" key="2">
    <source>
        <dbReference type="ARBA" id="ARBA00004240"/>
    </source>
</evidence>
<evidence type="ECO:0000256" key="1">
    <source>
        <dbReference type="ARBA" id="ARBA00004173"/>
    </source>
</evidence>
<accession>A0A6J3F5Q9</accession>
<sequence>MRSWLFICSVAMVTLVTSRPTEERVLAFGTSGSLCQENMSKQSCQMPELRLLLLGKSRSGKSATGNAILGKDVFASNFNDQIVTKMCQRESQVLRERKVVVINTPDLFSPVACAEDKQRNIQHCLELSAPSLHALLLVITIGHFTREDEETVMGIQQMFGAEARRHIIIVFTQKDDLGDDLLQDFIKNHKSLKQLVQDCGGRYCIFNKAVTKDERVSQVSELLHKVKDLVKMNRGPYHVNLKTEGSRFQDSVNEAASQEGDKPHGPRERQLQSRGPEQNPGTSELTVLLVGKRGAGKSAAGNSILGRRAFDTRFSEQSVTQSFSSESRSWRKKKVLIIDTPDISCLGNIDSELKKHTYPGPHAFLLVTPLGFYTKDDDAVLNTLQSSFGEKCFEYMIILLTRKEDLGDQDLEKFLRNSNEGLCCLIQKCENRYSAFNYRATAEEEQRQVDKLLQTIDSMVHQNGNKHCIFREKEALSIVLVGRSGTGKSATGNSILGRLVFTSQLRAKPVTKTSQSGRKTWDGQEVVVVDTPSFNRMLDVEKDLSQLEEEFEHCLSCCGKGDTFFVLVFQLGRFTEEDKTAVAELEAIFGAGFVEYTVVLFTRKEDLGSGKLDDFVMNTDNKALKNIIKKCGWRVCAFNNKETGQAQETQVKALLTIVNDLRRKHGWHGYPHPRENISKPAKNVQEISQAKKLLKSLKDMLS</sequence>
<dbReference type="GeneID" id="116527869"/>
<gene>
    <name evidence="20" type="primary">LOC116527869</name>
</gene>
<protein>
    <recommendedName>
        <fullName evidence="14">GTPase IMAP family member 8</fullName>
    </recommendedName>
    <alternativeName>
        <fullName evidence="15">Immune-associated nucleotide-binding protein 9</fullName>
    </alternativeName>
</protein>
<evidence type="ECO:0000256" key="4">
    <source>
        <dbReference type="ARBA" id="ARBA00004555"/>
    </source>
</evidence>
<dbReference type="InterPro" id="IPR045058">
    <property type="entry name" value="GIMA/IAN/Toc"/>
</dbReference>
<evidence type="ECO:0000256" key="16">
    <source>
        <dbReference type="SAM" id="MobiDB-lite"/>
    </source>
</evidence>
<feature type="chain" id="PRO_5026831063" description="GTPase IMAP family member 8" evidence="17">
    <location>
        <begin position="19"/>
        <end position="702"/>
    </location>
</feature>
<dbReference type="Proteomes" id="UP000504640">
    <property type="component" value="Unplaced"/>
</dbReference>
<evidence type="ECO:0000256" key="5">
    <source>
        <dbReference type="ARBA" id="ARBA00008535"/>
    </source>
</evidence>
<feature type="domain" description="AIG1-type G" evidence="18">
    <location>
        <begin position="473"/>
        <end position="681"/>
    </location>
</feature>
<dbReference type="GO" id="GO:0005783">
    <property type="term" value="C:endoplasmic reticulum"/>
    <property type="evidence" value="ECO:0007669"/>
    <property type="project" value="UniProtKB-SubCell"/>
</dbReference>
<keyword evidence="8" id="KW-0547">Nucleotide-binding</keyword>
<dbReference type="Gene3D" id="3.40.50.300">
    <property type="entry name" value="P-loop containing nucleotide triphosphate hydrolases"/>
    <property type="match status" value="3"/>
</dbReference>
<feature type="compositionally biased region" description="Polar residues" evidence="16">
    <location>
        <begin position="272"/>
        <end position="283"/>
    </location>
</feature>
<dbReference type="AlphaFoldDB" id="A0A6J3F5Q9"/>
<reference evidence="20" key="1">
    <citation type="submission" date="2025-08" db="UniProtKB">
        <authorList>
            <consortium name="RefSeq"/>
        </authorList>
    </citation>
    <scope>IDENTIFICATION</scope>
    <source>
        <tissue evidence="20">Blood</tissue>
    </source>
</reference>
<dbReference type="RefSeq" id="XP_032100943.1">
    <property type="nucleotide sequence ID" value="XM_032245052.1"/>
</dbReference>
<dbReference type="FunFam" id="3.40.50.300:FF:000536">
    <property type="entry name" value="GTPase IMAP family member 8"/>
    <property type="match status" value="3"/>
</dbReference>
<evidence type="ECO:0000256" key="13">
    <source>
        <dbReference type="ARBA" id="ARBA00056809"/>
    </source>
</evidence>
<dbReference type="InterPro" id="IPR006703">
    <property type="entry name" value="G_AIG1"/>
</dbReference>
<evidence type="ECO:0000256" key="12">
    <source>
        <dbReference type="ARBA" id="ARBA00023134"/>
    </source>
</evidence>
<dbReference type="SUPFAM" id="SSF52540">
    <property type="entry name" value="P-loop containing nucleoside triphosphate hydrolases"/>
    <property type="match status" value="3"/>
</dbReference>
<dbReference type="PROSITE" id="PS51720">
    <property type="entry name" value="G_AIG1"/>
    <property type="match status" value="3"/>
</dbReference>
<organism evidence="19 20">
    <name type="scientific">Sapajus apella</name>
    <name type="common">Brown-capped capuchin</name>
    <name type="synonym">Cebus apella</name>
    <dbReference type="NCBI Taxonomy" id="9515"/>
    <lineage>
        <taxon>Eukaryota</taxon>
        <taxon>Metazoa</taxon>
        <taxon>Chordata</taxon>
        <taxon>Craniata</taxon>
        <taxon>Vertebrata</taxon>
        <taxon>Euteleostomi</taxon>
        <taxon>Mammalia</taxon>
        <taxon>Eutheria</taxon>
        <taxon>Euarchontoglires</taxon>
        <taxon>Primates</taxon>
        <taxon>Haplorrhini</taxon>
        <taxon>Platyrrhini</taxon>
        <taxon>Cebidae</taxon>
        <taxon>Cebinae</taxon>
        <taxon>Sapajus</taxon>
    </lineage>
</organism>
<keyword evidence="9" id="KW-0256">Endoplasmic reticulum</keyword>
<dbReference type="CDD" id="cd01852">
    <property type="entry name" value="AIG1"/>
    <property type="match status" value="3"/>
</dbReference>
<keyword evidence="12" id="KW-0342">GTP-binding</keyword>
<evidence type="ECO:0000256" key="10">
    <source>
        <dbReference type="ARBA" id="ARBA00023034"/>
    </source>
</evidence>
<comment type="function">
    <text evidence="13">Exerts an anti-apoptotic effect in the immune system and is involved in responses to infections.</text>
</comment>
<dbReference type="GO" id="GO:0005829">
    <property type="term" value="C:cytosol"/>
    <property type="evidence" value="ECO:0007669"/>
    <property type="project" value="UniProtKB-SubCell"/>
</dbReference>
<name>A0A6J3F5Q9_SAPAP</name>
<dbReference type="GO" id="GO:0005739">
    <property type="term" value="C:mitochondrion"/>
    <property type="evidence" value="ECO:0007669"/>
    <property type="project" value="UniProtKB-SubCell"/>
</dbReference>
<keyword evidence="11" id="KW-0496">Mitochondrion</keyword>
<keyword evidence="17" id="KW-0732">Signal</keyword>
<evidence type="ECO:0000256" key="11">
    <source>
        <dbReference type="ARBA" id="ARBA00023128"/>
    </source>
</evidence>
<evidence type="ECO:0000313" key="20">
    <source>
        <dbReference type="RefSeq" id="XP_032100943.1"/>
    </source>
</evidence>
<proteinExistence type="inferred from homology"/>
<evidence type="ECO:0000256" key="8">
    <source>
        <dbReference type="ARBA" id="ARBA00022741"/>
    </source>
</evidence>
<feature type="region of interest" description="Disordered" evidence="16">
    <location>
        <begin position="241"/>
        <end position="283"/>
    </location>
</feature>
<evidence type="ECO:0000256" key="17">
    <source>
        <dbReference type="SAM" id="SignalP"/>
    </source>
</evidence>
<evidence type="ECO:0000256" key="15">
    <source>
        <dbReference type="ARBA" id="ARBA00077278"/>
    </source>
</evidence>
<keyword evidence="7" id="KW-0677">Repeat</keyword>
<dbReference type="PANTHER" id="PTHR10903:SF73">
    <property type="entry name" value="GTPASE IMAP FAMILY MEMBER 8"/>
    <property type="match status" value="1"/>
</dbReference>
<dbReference type="PANTHER" id="PTHR10903">
    <property type="entry name" value="GTPASE, IMAP FAMILY MEMBER-RELATED"/>
    <property type="match status" value="1"/>
</dbReference>
<keyword evidence="10" id="KW-0333">Golgi apparatus</keyword>
<keyword evidence="6" id="KW-0963">Cytoplasm</keyword>
<feature type="domain" description="AIG1-type G" evidence="18">
    <location>
        <begin position="46"/>
        <end position="247"/>
    </location>
</feature>
<dbReference type="InterPro" id="IPR027417">
    <property type="entry name" value="P-loop_NTPase"/>
</dbReference>
<dbReference type="GO" id="GO:0005794">
    <property type="term" value="C:Golgi apparatus"/>
    <property type="evidence" value="ECO:0007669"/>
    <property type="project" value="UniProtKB-SubCell"/>
</dbReference>
<comment type="subcellular location">
    <subcellularLocation>
        <location evidence="3">Cytoplasm</location>
        <location evidence="3">Cytosol</location>
    </subcellularLocation>
    <subcellularLocation>
        <location evidence="2">Endoplasmic reticulum</location>
    </subcellularLocation>
    <subcellularLocation>
        <location evidence="4">Golgi apparatus</location>
    </subcellularLocation>
    <subcellularLocation>
        <location evidence="1">Mitochondrion</location>
    </subcellularLocation>
</comment>
<evidence type="ECO:0000256" key="9">
    <source>
        <dbReference type="ARBA" id="ARBA00022824"/>
    </source>
</evidence>
<evidence type="ECO:0000313" key="19">
    <source>
        <dbReference type="Proteomes" id="UP000504640"/>
    </source>
</evidence>
<dbReference type="Pfam" id="PF04548">
    <property type="entry name" value="AIG1"/>
    <property type="match status" value="3"/>
</dbReference>
<comment type="similarity">
    <text evidence="5">Belongs to the TRAFAC class TrmE-Era-EngA-EngB-Septin-like GTPase superfamily. AIG1/Toc34/Toc159-like paraseptin GTPase family. IAN subfamily.</text>
</comment>
<evidence type="ECO:0000256" key="6">
    <source>
        <dbReference type="ARBA" id="ARBA00022490"/>
    </source>
</evidence>
<feature type="domain" description="AIG1-type G" evidence="18">
    <location>
        <begin position="282"/>
        <end position="472"/>
    </location>
</feature>
<dbReference type="GO" id="GO:0005525">
    <property type="term" value="F:GTP binding"/>
    <property type="evidence" value="ECO:0007669"/>
    <property type="project" value="UniProtKB-KW"/>
</dbReference>
<feature type="compositionally biased region" description="Basic and acidic residues" evidence="16">
    <location>
        <begin position="259"/>
        <end position="271"/>
    </location>
</feature>
<evidence type="ECO:0000256" key="3">
    <source>
        <dbReference type="ARBA" id="ARBA00004514"/>
    </source>
</evidence>